<gene>
    <name evidence="3" type="ORF">J1N35_000304</name>
</gene>
<dbReference type="AlphaFoldDB" id="A0A9D4AKD0"/>
<reference evidence="3 4" key="1">
    <citation type="journal article" date="2021" name="Plant Biotechnol. J.">
        <title>Multi-omics assisted identification of the key and species-specific regulatory components of drought-tolerant mechanisms in Gossypium stocksii.</title>
        <authorList>
            <person name="Yu D."/>
            <person name="Ke L."/>
            <person name="Zhang D."/>
            <person name="Wu Y."/>
            <person name="Sun Y."/>
            <person name="Mei J."/>
            <person name="Sun J."/>
            <person name="Sun Y."/>
        </authorList>
    </citation>
    <scope>NUCLEOTIDE SEQUENCE [LARGE SCALE GENOMIC DNA]</scope>
    <source>
        <strain evidence="4">cv. E1</strain>
        <tissue evidence="3">Leaf</tissue>
    </source>
</reference>
<dbReference type="Pfam" id="PF14392">
    <property type="entry name" value="zf-CCHC_4"/>
    <property type="match status" value="1"/>
</dbReference>
<dbReference type="Pfam" id="PF14111">
    <property type="entry name" value="DUF4283"/>
    <property type="match status" value="1"/>
</dbReference>
<protein>
    <recommendedName>
        <fullName evidence="5">DUF4283 domain-containing protein</fullName>
    </recommendedName>
</protein>
<evidence type="ECO:0000259" key="2">
    <source>
        <dbReference type="Pfam" id="PF14392"/>
    </source>
</evidence>
<name>A0A9D4AKD0_9ROSI</name>
<dbReference type="PANTHER" id="PTHR31286:SF153">
    <property type="entry name" value="DUF4283 DOMAIN PROTEIN"/>
    <property type="match status" value="1"/>
</dbReference>
<evidence type="ECO:0000313" key="3">
    <source>
        <dbReference type="EMBL" id="KAH1128926.1"/>
    </source>
</evidence>
<feature type="domain" description="DUF4283" evidence="1">
    <location>
        <begin position="32"/>
        <end position="112"/>
    </location>
</feature>
<organism evidence="3 4">
    <name type="scientific">Gossypium stocksii</name>
    <dbReference type="NCBI Taxonomy" id="47602"/>
    <lineage>
        <taxon>Eukaryota</taxon>
        <taxon>Viridiplantae</taxon>
        <taxon>Streptophyta</taxon>
        <taxon>Embryophyta</taxon>
        <taxon>Tracheophyta</taxon>
        <taxon>Spermatophyta</taxon>
        <taxon>Magnoliopsida</taxon>
        <taxon>eudicotyledons</taxon>
        <taxon>Gunneridae</taxon>
        <taxon>Pentapetalae</taxon>
        <taxon>rosids</taxon>
        <taxon>malvids</taxon>
        <taxon>Malvales</taxon>
        <taxon>Malvaceae</taxon>
        <taxon>Malvoideae</taxon>
        <taxon>Gossypium</taxon>
    </lineage>
</organism>
<sequence>MKEFLAELRIGEEEESGEAESWEIVQEESPTEQSFNFCLVGCFLTATVVNFQSMRTVMANLWHPIGGVSIKDIGEKRILFRFYCEVDRDRVLKGSPWTFNNHLLLISMLKEDDNPLEVPLNQAGFWVQIHNLPSGLYSENMARQFGDFIESFVDYDSKAILAGLRNFMRIRVLVDVRKLLKRRKKLLIAKSKECIVSFKYEKLTTFCFLCGQLRHGETFCPIRMTQGSKELPFGWDISLKALPRRMVVNGSPWLRESNFDWGLMSGVSVSN</sequence>
<dbReference type="InterPro" id="IPR040256">
    <property type="entry name" value="At4g02000-like"/>
</dbReference>
<evidence type="ECO:0000313" key="4">
    <source>
        <dbReference type="Proteomes" id="UP000828251"/>
    </source>
</evidence>
<dbReference type="InterPro" id="IPR025836">
    <property type="entry name" value="Zn_knuckle_CX2CX4HX4C"/>
</dbReference>
<comment type="caution">
    <text evidence="3">The sequence shown here is derived from an EMBL/GenBank/DDBJ whole genome shotgun (WGS) entry which is preliminary data.</text>
</comment>
<keyword evidence="4" id="KW-1185">Reference proteome</keyword>
<dbReference type="Proteomes" id="UP000828251">
    <property type="component" value="Unassembled WGS sequence"/>
</dbReference>
<dbReference type="PANTHER" id="PTHR31286">
    <property type="entry name" value="GLYCINE-RICH CELL WALL STRUCTURAL PROTEIN 1.8-LIKE"/>
    <property type="match status" value="1"/>
</dbReference>
<feature type="domain" description="Zinc knuckle CX2CX4HX4C" evidence="2">
    <location>
        <begin position="174"/>
        <end position="221"/>
    </location>
</feature>
<evidence type="ECO:0008006" key="5">
    <source>
        <dbReference type="Google" id="ProtNLM"/>
    </source>
</evidence>
<evidence type="ECO:0000259" key="1">
    <source>
        <dbReference type="Pfam" id="PF14111"/>
    </source>
</evidence>
<dbReference type="InterPro" id="IPR025558">
    <property type="entry name" value="DUF4283"/>
</dbReference>
<dbReference type="EMBL" id="JAIQCV010000001">
    <property type="protein sequence ID" value="KAH1128926.1"/>
    <property type="molecule type" value="Genomic_DNA"/>
</dbReference>
<dbReference type="OrthoDB" id="1044792at2759"/>
<accession>A0A9D4AKD0</accession>
<proteinExistence type="predicted"/>